<dbReference type="AlphaFoldDB" id="A0A099GHE6"/>
<reference evidence="3 4" key="1">
    <citation type="submission" date="2014-09" db="EMBL/GenBank/DDBJ databases">
        <authorList>
            <person name="McGinnis J.M."/>
            <person name="Wolfgang W.J."/>
        </authorList>
    </citation>
    <scope>NUCLEOTIDE SEQUENCE [LARGE SCALE GENOMIC DNA]</scope>
    <source>
        <strain evidence="3 4">5503</strain>
    </source>
</reference>
<feature type="domain" description="Thiol:disulfide interchange protein DsbD N-terminal" evidence="2">
    <location>
        <begin position="42"/>
        <end position="142"/>
    </location>
</feature>
<evidence type="ECO:0000313" key="4">
    <source>
        <dbReference type="Proteomes" id="UP000029858"/>
    </source>
</evidence>
<sequence>MTPALRPLALALAVLAAPVPLMAGDLPPGLVAAELLPAAPSADGKVMTALRLELAPGWKTYWRSPGESGVAPQFDWSGAPGVAAAREIWPEPEVIDSDGTRTLGYHDALVLPIELTLATPGAPLSGQLAVDLGLCLNICVPAHLVLPAPAQAASADPRITAALAAAPRAGTAPVTCTVGEIADGLRVAASVEETAPEAAAMELALPGMWSSEAEIAVEGARVTTTAEFVGPTGKPFALDPAALRLTLIGADGAVEYQGCTLS</sequence>
<dbReference type="Proteomes" id="UP000029858">
    <property type="component" value="Unassembled WGS sequence"/>
</dbReference>
<protein>
    <recommendedName>
        <fullName evidence="2">Thiol:disulfide interchange protein DsbD N-terminal domain-containing protein</fullName>
    </recommendedName>
</protein>
<comment type="caution">
    <text evidence="3">The sequence shown here is derived from an EMBL/GenBank/DDBJ whole genome shotgun (WGS) entry which is preliminary data.</text>
</comment>
<gene>
    <name evidence="3" type="ORF">IX56_10040</name>
</gene>
<keyword evidence="1" id="KW-0732">Signal</keyword>
<dbReference type="RefSeq" id="WP_036709790.1">
    <property type="nucleotide sequence ID" value="NZ_JRKQ01000047.1"/>
</dbReference>
<dbReference type="InterPro" id="IPR028250">
    <property type="entry name" value="DsbDN"/>
</dbReference>
<evidence type="ECO:0000313" key="3">
    <source>
        <dbReference type="EMBL" id="KGJ22121.1"/>
    </source>
</evidence>
<dbReference type="EMBL" id="JRKQ01000047">
    <property type="protein sequence ID" value="KGJ22121.1"/>
    <property type="molecule type" value="Genomic_DNA"/>
</dbReference>
<feature type="signal peptide" evidence="1">
    <location>
        <begin position="1"/>
        <end position="23"/>
    </location>
</feature>
<dbReference type="Pfam" id="PF11412">
    <property type="entry name" value="DsbD_N"/>
    <property type="match status" value="1"/>
</dbReference>
<feature type="chain" id="PRO_5001955176" description="Thiol:disulfide interchange protein DsbD N-terminal domain-containing protein" evidence="1">
    <location>
        <begin position="24"/>
        <end position="262"/>
    </location>
</feature>
<accession>A0A099GHE6</accession>
<organism evidence="3 4">
    <name type="scientific">Paracoccus sanguinis</name>
    <dbReference type="NCBI Taxonomy" id="1545044"/>
    <lineage>
        <taxon>Bacteria</taxon>
        <taxon>Pseudomonadati</taxon>
        <taxon>Pseudomonadota</taxon>
        <taxon>Alphaproteobacteria</taxon>
        <taxon>Rhodobacterales</taxon>
        <taxon>Paracoccaceae</taxon>
        <taxon>Paracoccus</taxon>
    </lineage>
</organism>
<reference evidence="3 4" key="2">
    <citation type="submission" date="2014-10" db="EMBL/GenBank/DDBJ databases">
        <title>Paracoccus sanguinis sp. nov., isolated from clinical specimens of New York State patients.</title>
        <authorList>
            <person name="Mingle L.A."/>
            <person name="Cole J.A."/>
            <person name="Lapierre P."/>
            <person name="Musser K.A."/>
        </authorList>
    </citation>
    <scope>NUCLEOTIDE SEQUENCE [LARGE SCALE GENOMIC DNA]</scope>
    <source>
        <strain evidence="3 4">5503</strain>
    </source>
</reference>
<proteinExistence type="predicted"/>
<evidence type="ECO:0000259" key="2">
    <source>
        <dbReference type="Pfam" id="PF11412"/>
    </source>
</evidence>
<evidence type="ECO:0000256" key="1">
    <source>
        <dbReference type="SAM" id="SignalP"/>
    </source>
</evidence>
<name>A0A099GHE6_9RHOB</name>